<proteinExistence type="predicted"/>
<sequence length="315" mass="35867">MAKAFISYSHRDERALERLHTHLATMTREGTISTWYDREILAGGEIDHEIASSFAKSDLFLALVSPDFLASRYCYEQEMKSALERHADGTMRVVPVILEPCDWRSTPLGKLKAIPKDGRAISTWTNENVAYLDVVTELRRITAEQQTSKSEEPLPKIQGERARAETRTYRIKKKFDSIDRDDFRRESFAKIQQFFHASVDELNQVSELIRARFEKINELAFTCTALNKANNREANITLRADTELFASNIAFSFSRRAAPGTANGFVHIDADDYELYLRLDDFSRGQAQGDKAATAEEVADALWRKFTSNAGIDHE</sequence>
<accession>A0ABY3REL3</accession>
<gene>
    <name evidence="2" type="ORF">LQG66_03535</name>
</gene>
<organism evidence="2 3">
    <name type="scientific">Bradyrhizobium ontarionense</name>
    <dbReference type="NCBI Taxonomy" id="2898149"/>
    <lineage>
        <taxon>Bacteria</taxon>
        <taxon>Pseudomonadati</taxon>
        <taxon>Pseudomonadota</taxon>
        <taxon>Alphaproteobacteria</taxon>
        <taxon>Hyphomicrobiales</taxon>
        <taxon>Nitrobacteraceae</taxon>
        <taxon>Bradyrhizobium</taxon>
    </lineage>
</organism>
<dbReference type="RefSeq" id="WP_231323462.1">
    <property type="nucleotide sequence ID" value="NZ_CP088156.1"/>
</dbReference>
<dbReference type="Proteomes" id="UP001431010">
    <property type="component" value="Chromosome"/>
</dbReference>
<keyword evidence="2" id="KW-0675">Receptor</keyword>
<dbReference type="InterPro" id="IPR035897">
    <property type="entry name" value="Toll_tir_struct_dom_sf"/>
</dbReference>
<dbReference type="SUPFAM" id="SSF52200">
    <property type="entry name" value="Toll/Interleukin receptor TIR domain"/>
    <property type="match status" value="1"/>
</dbReference>
<dbReference type="EMBL" id="CP088156">
    <property type="protein sequence ID" value="UFZ05400.1"/>
    <property type="molecule type" value="Genomic_DNA"/>
</dbReference>
<protein>
    <submittedName>
        <fullName evidence="2">Toll/interleukin-1 receptor domain-containing protein</fullName>
    </submittedName>
</protein>
<evidence type="ECO:0000259" key="1">
    <source>
        <dbReference type="PROSITE" id="PS50104"/>
    </source>
</evidence>
<dbReference type="Gene3D" id="3.40.50.10140">
    <property type="entry name" value="Toll/interleukin-1 receptor homology (TIR) domain"/>
    <property type="match status" value="1"/>
</dbReference>
<keyword evidence="3" id="KW-1185">Reference proteome</keyword>
<dbReference type="Pfam" id="PF13676">
    <property type="entry name" value="TIR_2"/>
    <property type="match status" value="1"/>
</dbReference>
<dbReference type="InterPro" id="IPR000157">
    <property type="entry name" value="TIR_dom"/>
</dbReference>
<name>A0ABY3REL3_9BRAD</name>
<dbReference type="SMART" id="SM00255">
    <property type="entry name" value="TIR"/>
    <property type="match status" value="1"/>
</dbReference>
<evidence type="ECO:0000313" key="3">
    <source>
        <dbReference type="Proteomes" id="UP001431010"/>
    </source>
</evidence>
<dbReference type="PROSITE" id="PS50104">
    <property type="entry name" value="TIR"/>
    <property type="match status" value="1"/>
</dbReference>
<feature type="domain" description="TIR" evidence="1">
    <location>
        <begin position="1"/>
        <end position="142"/>
    </location>
</feature>
<reference evidence="2" key="1">
    <citation type="journal article" date="2024" name="Antonie Van Leeuwenhoek">
        <title>Bradyrhizobium ontarionense sp. nov., a novel bacterial symbiont isolated from Aeschynomene indica (Indian jointvetch), harbours photosynthesis, nitrogen fixation and nitrous oxide (N2O) reductase genes.</title>
        <authorList>
            <person name="Bromfield E.S.P."/>
            <person name="Cloutier S."/>
        </authorList>
    </citation>
    <scope>NUCLEOTIDE SEQUENCE</scope>
    <source>
        <strain evidence="2">A19</strain>
    </source>
</reference>
<evidence type="ECO:0000313" key="2">
    <source>
        <dbReference type="EMBL" id="UFZ05400.1"/>
    </source>
</evidence>